<dbReference type="PANTHER" id="PTHR34982:SF1">
    <property type="entry name" value="FLAGELLAR ASSEMBLY PROTEIN FLIH"/>
    <property type="match status" value="1"/>
</dbReference>
<reference evidence="13" key="2">
    <citation type="submission" date="2023-07" db="EMBL/GenBank/DDBJ databases">
        <title>Genome content predicts the carbon catabolic preferences of heterotrophic bacteria.</title>
        <authorList>
            <person name="Gralka M."/>
        </authorList>
    </citation>
    <scope>NUCLEOTIDE SEQUENCE</scope>
    <source>
        <strain evidence="13">F2M12</strain>
    </source>
</reference>
<dbReference type="Pfam" id="PF02108">
    <property type="entry name" value="FliH"/>
    <property type="match status" value="1"/>
</dbReference>
<keyword evidence="13" id="KW-0282">Flagellum</keyword>
<dbReference type="PANTHER" id="PTHR34982">
    <property type="entry name" value="YOP PROTEINS TRANSLOCATION PROTEIN L"/>
    <property type="match status" value="1"/>
</dbReference>
<dbReference type="RefSeq" id="WP_057793307.1">
    <property type="nucleotide sequence ID" value="NZ_CANLMS010000002.1"/>
</dbReference>
<dbReference type="GO" id="GO:0044781">
    <property type="term" value="P:bacterial-type flagellum organization"/>
    <property type="evidence" value="ECO:0007669"/>
    <property type="project" value="UniProtKB-KW"/>
</dbReference>
<comment type="subcellular location">
    <subcellularLocation>
        <location evidence="2">Cytoplasm</location>
    </subcellularLocation>
</comment>
<gene>
    <name evidence="13" type="primary">fliH</name>
    <name evidence="12" type="ORF">AVL57_10970</name>
    <name evidence="13" type="ORF">Q4527_16900</name>
</gene>
<keyword evidence="13" id="KW-0966">Cell projection</keyword>
<feature type="region of interest" description="Disordered" evidence="10">
    <location>
        <begin position="1"/>
        <end position="58"/>
    </location>
</feature>
<proteinExistence type="inferred from homology"/>
<keyword evidence="9" id="KW-1006">Bacterial flagellum protein export</keyword>
<dbReference type="PRINTS" id="PR01003">
    <property type="entry name" value="FLGFLIH"/>
</dbReference>
<evidence type="ECO:0000256" key="9">
    <source>
        <dbReference type="ARBA" id="ARBA00023225"/>
    </source>
</evidence>
<dbReference type="InterPro" id="IPR018035">
    <property type="entry name" value="Flagellar_FliH/T3SS_HrpE"/>
</dbReference>
<evidence type="ECO:0000313" key="13">
    <source>
        <dbReference type="EMBL" id="MDO6579083.1"/>
    </source>
</evidence>
<evidence type="ECO:0000256" key="4">
    <source>
        <dbReference type="ARBA" id="ARBA00016507"/>
    </source>
</evidence>
<dbReference type="GO" id="GO:0003774">
    <property type="term" value="F:cytoskeletal motor activity"/>
    <property type="evidence" value="ECO:0007669"/>
    <property type="project" value="InterPro"/>
</dbReference>
<evidence type="ECO:0000259" key="11">
    <source>
        <dbReference type="Pfam" id="PF02108"/>
    </source>
</evidence>
<dbReference type="InterPro" id="IPR051472">
    <property type="entry name" value="T3SS_Stator/FliH"/>
</dbReference>
<sequence length="261" mass="29225">MSSNKGFSDDELSDAKPWDLPFVEQPEKPQDKDKTNALNFRSDWKYEPPEEEEAEILPPTAQEIEAIRQAAHDEGYGQGKAQGFEEGKAEGLELGLNEGRESGHAEGLEQGLEEGKGIISSQVEVWQQLIEKLHTPLSQANDETRDQLVKLAVTLAKSVIKTEISSNHQVILQALSEGMKALPVNQTRYQIHMHPDDIALVTEHYSEATLKEKDWQFIEAPTMERGGCDIATEQNAVDVSIERRCRDVIDKFMVNQGLSDD</sequence>
<dbReference type="InterPro" id="IPR000563">
    <property type="entry name" value="Flag_FliH"/>
</dbReference>
<keyword evidence="14" id="KW-1185">Reference proteome</keyword>
<evidence type="ECO:0000256" key="10">
    <source>
        <dbReference type="SAM" id="MobiDB-lite"/>
    </source>
</evidence>
<comment type="function">
    <text evidence="1">Needed for flagellar regrowth and assembly.</text>
</comment>
<evidence type="ECO:0000256" key="7">
    <source>
        <dbReference type="ARBA" id="ARBA00022795"/>
    </source>
</evidence>
<feature type="domain" description="Flagellar assembly protein FliH/Type III secretion system HrpE" evidence="11">
    <location>
        <begin position="124"/>
        <end position="247"/>
    </location>
</feature>
<evidence type="ECO:0000256" key="8">
    <source>
        <dbReference type="ARBA" id="ARBA00022927"/>
    </source>
</evidence>
<feature type="compositionally biased region" description="Basic and acidic residues" evidence="10">
    <location>
        <begin position="25"/>
        <end position="35"/>
    </location>
</feature>
<evidence type="ECO:0000313" key="15">
    <source>
        <dbReference type="Proteomes" id="UP001170717"/>
    </source>
</evidence>
<dbReference type="Proteomes" id="UP001170717">
    <property type="component" value="Unassembled WGS sequence"/>
</dbReference>
<keyword evidence="13" id="KW-0969">Cilium</keyword>
<dbReference type="GO" id="GO:0015031">
    <property type="term" value="P:protein transport"/>
    <property type="evidence" value="ECO:0007669"/>
    <property type="project" value="UniProtKB-KW"/>
</dbReference>
<evidence type="ECO:0000256" key="3">
    <source>
        <dbReference type="ARBA" id="ARBA00006602"/>
    </source>
</evidence>
<keyword evidence="8" id="KW-0653">Protein transport</keyword>
<dbReference type="GO" id="GO:0071973">
    <property type="term" value="P:bacterial-type flagellum-dependent cell motility"/>
    <property type="evidence" value="ECO:0007669"/>
    <property type="project" value="InterPro"/>
</dbReference>
<evidence type="ECO:0000313" key="12">
    <source>
        <dbReference type="EMBL" id="AMJ74440.1"/>
    </source>
</evidence>
<accession>A0AAW7Z878</accession>
<keyword evidence="5" id="KW-0813">Transport</keyword>
<dbReference type="GO" id="GO:0009288">
    <property type="term" value="C:bacterial-type flagellum"/>
    <property type="evidence" value="ECO:0007669"/>
    <property type="project" value="InterPro"/>
</dbReference>
<keyword evidence="7" id="KW-1005">Bacterial flagellum biogenesis</keyword>
<keyword evidence="6" id="KW-0963">Cytoplasm</keyword>
<dbReference type="Proteomes" id="UP000056750">
    <property type="component" value="Chromosome"/>
</dbReference>
<dbReference type="AlphaFoldDB" id="A0AAW7Z878"/>
<evidence type="ECO:0000256" key="1">
    <source>
        <dbReference type="ARBA" id="ARBA00003041"/>
    </source>
</evidence>
<dbReference type="KEGG" id="asq:AVL57_10970"/>
<dbReference type="EMBL" id="JAUOQI010000015">
    <property type="protein sequence ID" value="MDO6579083.1"/>
    <property type="molecule type" value="Genomic_DNA"/>
</dbReference>
<reference evidence="12 14" key="1">
    <citation type="submission" date="2015-12" db="EMBL/GenBank/DDBJ databases">
        <title>Intraspecies pangenome expansion in the marine bacterium Alteromonas.</title>
        <authorList>
            <person name="Lopez-Perez M."/>
            <person name="Rodriguez-Valera F."/>
        </authorList>
    </citation>
    <scope>NUCLEOTIDE SEQUENCE [LARGE SCALE GENOMIC DNA]</scope>
    <source>
        <strain evidence="12 14">LMG 21861</strain>
    </source>
</reference>
<evidence type="ECO:0000256" key="6">
    <source>
        <dbReference type="ARBA" id="ARBA00022490"/>
    </source>
</evidence>
<organism evidence="13 15">
    <name type="scientific">Alteromonas stellipolaris</name>
    <dbReference type="NCBI Taxonomy" id="233316"/>
    <lineage>
        <taxon>Bacteria</taxon>
        <taxon>Pseudomonadati</taxon>
        <taxon>Pseudomonadota</taxon>
        <taxon>Gammaproteobacteria</taxon>
        <taxon>Alteromonadales</taxon>
        <taxon>Alteromonadaceae</taxon>
        <taxon>Alteromonas/Salinimonas group</taxon>
        <taxon>Alteromonas</taxon>
    </lineage>
</organism>
<protein>
    <recommendedName>
        <fullName evidence="4">Flagellar assembly protein FliH</fullName>
    </recommendedName>
</protein>
<evidence type="ECO:0000256" key="2">
    <source>
        <dbReference type="ARBA" id="ARBA00004496"/>
    </source>
</evidence>
<evidence type="ECO:0000313" key="14">
    <source>
        <dbReference type="Proteomes" id="UP000056750"/>
    </source>
</evidence>
<dbReference type="GO" id="GO:0005829">
    <property type="term" value="C:cytosol"/>
    <property type="evidence" value="ECO:0007669"/>
    <property type="project" value="TreeGrafter"/>
</dbReference>
<dbReference type="NCBIfam" id="NF004270">
    <property type="entry name" value="PRK05687.2-1"/>
    <property type="match status" value="1"/>
</dbReference>
<dbReference type="EMBL" id="CP013926">
    <property type="protein sequence ID" value="AMJ74440.1"/>
    <property type="molecule type" value="Genomic_DNA"/>
</dbReference>
<comment type="similarity">
    <text evidence="3">Belongs to the FliH family.</text>
</comment>
<name>A0AAW7Z878_9ALTE</name>
<evidence type="ECO:0000256" key="5">
    <source>
        <dbReference type="ARBA" id="ARBA00022448"/>
    </source>
</evidence>